<dbReference type="Gene3D" id="3.40.190.10">
    <property type="entry name" value="Periplasmic binding protein-like II"/>
    <property type="match status" value="2"/>
</dbReference>
<evidence type="ECO:0000313" key="3">
    <source>
        <dbReference type="Proteomes" id="UP001238467"/>
    </source>
</evidence>
<accession>A0ABU0DJL6</accession>
<comment type="caution">
    <text evidence="2">The sequence shown here is derived from an EMBL/GenBank/DDBJ whole genome shotgun (WGS) entry which is preliminary data.</text>
</comment>
<reference evidence="2 3" key="1">
    <citation type="submission" date="2023-07" db="EMBL/GenBank/DDBJ databases">
        <title>Genomic Encyclopedia of Type Strains, Phase IV (KMG-IV): sequencing the most valuable type-strain genomes for metagenomic binning, comparative biology and taxonomic classification.</title>
        <authorList>
            <person name="Goeker M."/>
        </authorList>
    </citation>
    <scope>NUCLEOTIDE SEQUENCE [LARGE SCALE GENOMIC DNA]</scope>
    <source>
        <strain evidence="2 3">DSM 1277</strain>
    </source>
</reference>
<name>A0ABU0DJL6_9HYPH</name>
<evidence type="ECO:0000256" key="1">
    <source>
        <dbReference type="SAM" id="SignalP"/>
    </source>
</evidence>
<dbReference type="EMBL" id="JAUSUH010000007">
    <property type="protein sequence ID" value="MDQ0348618.1"/>
    <property type="molecule type" value="Genomic_DNA"/>
</dbReference>
<keyword evidence="1" id="KW-0732">Signal</keyword>
<dbReference type="PANTHER" id="PTHR30024">
    <property type="entry name" value="ALIPHATIC SULFONATES-BINDING PROTEIN-RELATED"/>
    <property type="match status" value="1"/>
</dbReference>
<feature type="signal peptide" evidence="1">
    <location>
        <begin position="1"/>
        <end position="28"/>
    </location>
</feature>
<protein>
    <submittedName>
        <fullName evidence="2">NitT/TauT family transport system substrate-binding protein</fullName>
    </submittedName>
</protein>
<sequence>MTAAFRSFARRAALAALLGAAAIVPASAEGLIRISQQFGTLYIPFHILRDQNLIEKHGKELGLDITVEWAKLSGGNAVNDALLSGSVDIASAGIGPFFTLWDRTKGAVKIIGAFGATPNYLLTNRPDIKSLKDFGPNDRIATPAAGVSVQARELQIAAEKEFGPGNHGKLDSLQVSLPHPDATAALLSGSTEITGHVSNSPFQEQALKNPKIHKVWSSYDILGGPFTPTVAYTTLKWRDENPKTYLAFFRAFEEATAIAAKDRKLGAATYIKIEQSKLDPAFVEEVISNPEVDFTLVPSKTEVFGDFLYRTGAIKTKPGSWKDYTFPELHGQSGS</sequence>
<gene>
    <name evidence="2" type="ORF">J2S76_003052</name>
</gene>
<keyword evidence="3" id="KW-1185">Reference proteome</keyword>
<evidence type="ECO:0000313" key="2">
    <source>
        <dbReference type="EMBL" id="MDQ0348618.1"/>
    </source>
</evidence>
<proteinExistence type="predicted"/>
<dbReference type="RefSeq" id="WP_307061596.1">
    <property type="nucleotide sequence ID" value="NZ_JAUSUH010000007.1"/>
</dbReference>
<dbReference type="PANTHER" id="PTHR30024:SF2">
    <property type="entry name" value="ABC TRANSPORTER SUBSTRATE-BINDING PROTEIN"/>
    <property type="match status" value="1"/>
</dbReference>
<dbReference type="Proteomes" id="UP001238467">
    <property type="component" value="Unassembled WGS sequence"/>
</dbReference>
<dbReference type="SUPFAM" id="SSF53850">
    <property type="entry name" value="Periplasmic binding protein-like II"/>
    <property type="match status" value="1"/>
</dbReference>
<organism evidence="2 3">
    <name type="scientific">Ancylobacter vacuolatus</name>
    <dbReference type="NCBI Taxonomy" id="223389"/>
    <lineage>
        <taxon>Bacteria</taxon>
        <taxon>Pseudomonadati</taxon>
        <taxon>Pseudomonadota</taxon>
        <taxon>Alphaproteobacteria</taxon>
        <taxon>Hyphomicrobiales</taxon>
        <taxon>Xanthobacteraceae</taxon>
        <taxon>Ancylobacter</taxon>
    </lineage>
</organism>
<feature type="chain" id="PRO_5047374883" evidence="1">
    <location>
        <begin position="29"/>
        <end position="335"/>
    </location>
</feature>